<dbReference type="EMBL" id="MFSS01000032">
    <property type="protein sequence ID" value="OGI43969.1"/>
    <property type="molecule type" value="Genomic_DNA"/>
</dbReference>
<keyword evidence="6" id="KW-0408">Iron</keyword>
<keyword evidence="7" id="KW-0406">Ion transport</keyword>
<dbReference type="GO" id="GO:0016887">
    <property type="term" value="F:ATP hydrolysis activity"/>
    <property type="evidence" value="ECO:0007669"/>
    <property type="project" value="InterPro"/>
</dbReference>
<dbReference type="InterPro" id="IPR013611">
    <property type="entry name" value="Transp-assoc_OB_typ2"/>
</dbReference>
<evidence type="ECO:0000259" key="9">
    <source>
        <dbReference type="PROSITE" id="PS50893"/>
    </source>
</evidence>
<proteinExistence type="predicted"/>
<evidence type="ECO:0000256" key="8">
    <source>
        <dbReference type="ARBA" id="ARBA00023136"/>
    </source>
</evidence>
<dbReference type="FunFam" id="3.40.50.300:FF:000425">
    <property type="entry name" value="Probable ABC transporter, ATP-binding subunit"/>
    <property type="match status" value="1"/>
</dbReference>
<dbReference type="InterPro" id="IPR017871">
    <property type="entry name" value="ABC_transporter-like_CS"/>
</dbReference>
<dbReference type="InterPro" id="IPR003593">
    <property type="entry name" value="AAA+_ATPase"/>
</dbReference>
<dbReference type="CDD" id="cd03259">
    <property type="entry name" value="ABC_Carb_Solutes_like"/>
    <property type="match status" value="1"/>
</dbReference>
<evidence type="ECO:0000256" key="5">
    <source>
        <dbReference type="ARBA" id="ARBA00022840"/>
    </source>
</evidence>
<name>A0A1F6TFV4_9PROT</name>
<dbReference type="InterPro" id="IPR003439">
    <property type="entry name" value="ABC_transporter-like_ATP-bd"/>
</dbReference>
<dbReference type="PANTHER" id="PTHR42781">
    <property type="entry name" value="SPERMIDINE/PUTRESCINE IMPORT ATP-BINDING PROTEIN POTA"/>
    <property type="match status" value="1"/>
</dbReference>
<evidence type="ECO:0000313" key="10">
    <source>
        <dbReference type="EMBL" id="OGI43969.1"/>
    </source>
</evidence>
<gene>
    <name evidence="10" type="ORF">A2150_02795</name>
</gene>
<dbReference type="STRING" id="1817758.A2150_02795"/>
<evidence type="ECO:0000313" key="11">
    <source>
        <dbReference type="Proteomes" id="UP000177925"/>
    </source>
</evidence>
<evidence type="ECO:0000256" key="7">
    <source>
        <dbReference type="ARBA" id="ARBA00023065"/>
    </source>
</evidence>
<dbReference type="GO" id="GO:0015408">
    <property type="term" value="F:ABC-type ferric iron transporter activity"/>
    <property type="evidence" value="ECO:0007669"/>
    <property type="project" value="InterPro"/>
</dbReference>
<dbReference type="InterPro" id="IPR027417">
    <property type="entry name" value="P-loop_NTPase"/>
</dbReference>
<dbReference type="SUPFAM" id="SSF50331">
    <property type="entry name" value="MOP-like"/>
    <property type="match status" value="1"/>
</dbReference>
<keyword evidence="8" id="KW-0472">Membrane</keyword>
<dbReference type="InterPro" id="IPR050093">
    <property type="entry name" value="ABC_SmlMolc_Importer"/>
</dbReference>
<keyword evidence="2" id="KW-1003">Cell membrane</keyword>
<dbReference type="PROSITE" id="PS00211">
    <property type="entry name" value="ABC_TRANSPORTER_1"/>
    <property type="match status" value="1"/>
</dbReference>
<keyword evidence="3" id="KW-0410">Iron transport</keyword>
<feature type="domain" description="ABC transporter" evidence="9">
    <location>
        <begin position="5"/>
        <end position="237"/>
    </location>
</feature>
<protein>
    <submittedName>
        <fullName evidence="10">ABC transporter ATP-binding protein</fullName>
    </submittedName>
</protein>
<evidence type="ECO:0000256" key="1">
    <source>
        <dbReference type="ARBA" id="ARBA00022448"/>
    </source>
</evidence>
<comment type="caution">
    <text evidence="10">The sequence shown here is derived from an EMBL/GenBank/DDBJ whole genome shotgun (WGS) entry which is preliminary data.</text>
</comment>
<dbReference type="Proteomes" id="UP000177925">
    <property type="component" value="Unassembled WGS sequence"/>
</dbReference>
<sequence>MNKLLEVMDAVIGYGAAPVVRQVSFALEAGQIGCLLGPSGCGKTTLLRAIAGFETLHAGRIRMRGQVVSHAGWSLPPEQRRVGMVFQDFALFPHLKVGDNIGFGLRHLSERERRARVQALLKLVGLPEFEGVYPHQLSGGQQQRVALARAMAPRPELLLMDEPFSSMDAEMREQLAREVRDIIKEEEITALLVTHDQYEAFAMADEIGVLNAGQLMQWDSGYNLYHRPGNRFVADFIGQGVILPGVVLNEGQVQTELGAINGQLPPGCKPGCKLELLLRPDDIQHDDQSALHAKVVAKAFRGAEFLYTLELASGTRVLCFAPSHHDHPLGEQLGIRVEVDHLVMFPQPGQTASV</sequence>
<dbReference type="Gene3D" id="2.40.50.100">
    <property type="match status" value="1"/>
</dbReference>
<dbReference type="Pfam" id="PF08402">
    <property type="entry name" value="TOBE_2"/>
    <property type="match status" value="1"/>
</dbReference>
<organism evidence="10 11">
    <name type="scientific">Candidatus Muproteobacteria bacterium RBG_16_64_11</name>
    <dbReference type="NCBI Taxonomy" id="1817758"/>
    <lineage>
        <taxon>Bacteria</taxon>
        <taxon>Pseudomonadati</taxon>
        <taxon>Pseudomonadota</taxon>
        <taxon>Candidatus Muproteobacteria</taxon>
    </lineage>
</organism>
<dbReference type="PROSITE" id="PS50893">
    <property type="entry name" value="ABC_TRANSPORTER_2"/>
    <property type="match status" value="1"/>
</dbReference>
<dbReference type="Pfam" id="PF00005">
    <property type="entry name" value="ABC_tran"/>
    <property type="match status" value="1"/>
</dbReference>
<keyword evidence="5 10" id="KW-0067">ATP-binding</keyword>
<evidence type="ECO:0000256" key="2">
    <source>
        <dbReference type="ARBA" id="ARBA00022475"/>
    </source>
</evidence>
<dbReference type="SMART" id="SM00382">
    <property type="entry name" value="AAA"/>
    <property type="match status" value="1"/>
</dbReference>
<dbReference type="GO" id="GO:0043190">
    <property type="term" value="C:ATP-binding cassette (ABC) transporter complex"/>
    <property type="evidence" value="ECO:0007669"/>
    <property type="project" value="InterPro"/>
</dbReference>
<dbReference type="PANTHER" id="PTHR42781:SF4">
    <property type="entry name" value="SPERMIDINE_PUTRESCINE IMPORT ATP-BINDING PROTEIN POTA"/>
    <property type="match status" value="1"/>
</dbReference>
<evidence type="ECO:0000256" key="6">
    <source>
        <dbReference type="ARBA" id="ARBA00023004"/>
    </source>
</evidence>
<evidence type="ECO:0000256" key="3">
    <source>
        <dbReference type="ARBA" id="ARBA00022496"/>
    </source>
</evidence>
<keyword evidence="4" id="KW-0547">Nucleotide-binding</keyword>
<dbReference type="SUPFAM" id="SSF52540">
    <property type="entry name" value="P-loop containing nucleoside triphosphate hydrolases"/>
    <property type="match status" value="1"/>
</dbReference>
<keyword evidence="1" id="KW-0813">Transport</keyword>
<dbReference type="GO" id="GO:0005524">
    <property type="term" value="F:ATP binding"/>
    <property type="evidence" value="ECO:0007669"/>
    <property type="project" value="UniProtKB-KW"/>
</dbReference>
<accession>A0A1F6TFV4</accession>
<dbReference type="InterPro" id="IPR015853">
    <property type="entry name" value="ABC_transpr_FbpC"/>
</dbReference>
<dbReference type="AlphaFoldDB" id="A0A1F6TFV4"/>
<evidence type="ECO:0000256" key="4">
    <source>
        <dbReference type="ARBA" id="ARBA00022741"/>
    </source>
</evidence>
<dbReference type="InterPro" id="IPR008995">
    <property type="entry name" value="Mo/tungstate-bd_C_term_dom"/>
</dbReference>
<reference evidence="10 11" key="1">
    <citation type="journal article" date="2016" name="Nat. Commun.">
        <title>Thousands of microbial genomes shed light on interconnected biogeochemical processes in an aquifer system.</title>
        <authorList>
            <person name="Anantharaman K."/>
            <person name="Brown C.T."/>
            <person name="Hug L.A."/>
            <person name="Sharon I."/>
            <person name="Castelle C.J."/>
            <person name="Probst A.J."/>
            <person name="Thomas B.C."/>
            <person name="Singh A."/>
            <person name="Wilkins M.J."/>
            <person name="Karaoz U."/>
            <person name="Brodie E.L."/>
            <person name="Williams K.H."/>
            <person name="Hubbard S.S."/>
            <person name="Banfield J.F."/>
        </authorList>
    </citation>
    <scope>NUCLEOTIDE SEQUENCE [LARGE SCALE GENOMIC DNA]</scope>
</reference>
<dbReference type="GO" id="GO:0015697">
    <property type="term" value="P:quaternary ammonium group transport"/>
    <property type="evidence" value="ECO:0007669"/>
    <property type="project" value="UniProtKB-ARBA"/>
</dbReference>
<dbReference type="Gene3D" id="3.40.50.300">
    <property type="entry name" value="P-loop containing nucleotide triphosphate hydrolases"/>
    <property type="match status" value="1"/>
</dbReference>